<reference evidence="2" key="1">
    <citation type="submission" date="2020-11" db="EMBL/GenBank/DDBJ databases">
        <authorList>
            <consortium name="DOE Joint Genome Institute"/>
            <person name="Ahrendt S."/>
            <person name="Riley R."/>
            <person name="Andreopoulos W."/>
            <person name="Labutti K."/>
            <person name="Pangilinan J."/>
            <person name="Ruiz-Duenas F.J."/>
            <person name="Barrasa J.M."/>
            <person name="Sanchez-Garcia M."/>
            <person name="Camarero S."/>
            <person name="Miyauchi S."/>
            <person name="Serrano A."/>
            <person name="Linde D."/>
            <person name="Babiker R."/>
            <person name="Drula E."/>
            <person name="Ayuso-Fernandez I."/>
            <person name="Pacheco R."/>
            <person name="Padilla G."/>
            <person name="Ferreira P."/>
            <person name="Barriuso J."/>
            <person name="Kellner H."/>
            <person name="Castanera R."/>
            <person name="Alfaro M."/>
            <person name="Ramirez L."/>
            <person name="Pisabarro A.G."/>
            <person name="Kuo A."/>
            <person name="Tritt A."/>
            <person name="Lipzen A."/>
            <person name="He G."/>
            <person name="Yan M."/>
            <person name="Ng V."/>
            <person name="Cullen D."/>
            <person name="Martin F."/>
            <person name="Rosso M.-N."/>
            <person name="Henrissat B."/>
            <person name="Hibbett D."/>
            <person name="Martinez A.T."/>
            <person name="Grigoriev I.V."/>
        </authorList>
    </citation>
    <scope>NUCLEOTIDE SEQUENCE</scope>
    <source>
        <strain evidence="2">MF-IS2</strain>
    </source>
</reference>
<evidence type="ECO:0000313" key="3">
    <source>
        <dbReference type="Proteomes" id="UP000807342"/>
    </source>
</evidence>
<gene>
    <name evidence="2" type="ORF">P691DRAFT_695943</name>
</gene>
<sequence>MKYITKDELAEMMKDETLVMKKDYVVIDVRDEDRAGGHIIGSISRPSAEFHTGIDQLIKTTKDVPLVIFHCALSQMRYVLLSRNMYEETRNNILWGDAAVEKQQVAVLRDGFVGFQDKYRHDPKLVEKWDKEVWAPNVIALPANLDDLIPESSTNTST</sequence>
<dbReference type="AlphaFoldDB" id="A0A9P6C8H9"/>
<comment type="caution">
    <text evidence="2">The sequence shown here is derived from an EMBL/GenBank/DDBJ whole genome shotgun (WGS) entry which is preliminary data.</text>
</comment>
<dbReference type="GO" id="GO:0005634">
    <property type="term" value="C:nucleus"/>
    <property type="evidence" value="ECO:0007669"/>
    <property type="project" value="TreeGrafter"/>
</dbReference>
<keyword evidence="3" id="KW-1185">Reference proteome</keyword>
<proteinExistence type="predicted"/>
<name>A0A9P6C8H9_9AGAR</name>
<feature type="domain" description="Rhodanese" evidence="1">
    <location>
        <begin position="20"/>
        <end position="124"/>
    </location>
</feature>
<dbReference type="InterPro" id="IPR036873">
    <property type="entry name" value="Rhodanese-like_dom_sf"/>
</dbReference>
<organism evidence="2 3">
    <name type="scientific">Macrolepiota fuliginosa MF-IS2</name>
    <dbReference type="NCBI Taxonomy" id="1400762"/>
    <lineage>
        <taxon>Eukaryota</taxon>
        <taxon>Fungi</taxon>
        <taxon>Dikarya</taxon>
        <taxon>Basidiomycota</taxon>
        <taxon>Agaricomycotina</taxon>
        <taxon>Agaricomycetes</taxon>
        <taxon>Agaricomycetidae</taxon>
        <taxon>Agaricales</taxon>
        <taxon>Agaricineae</taxon>
        <taxon>Agaricaceae</taxon>
        <taxon>Macrolepiota</taxon>
    </lineage>
</organism>
<protein>
    <recommendedName>
        <fullName evidence="1">Rhodanese domain-containing protein</fullName>
    </recommendedName>
</protein>
<dbReference type="SUPFAM" id="SSF52821">
    <property type="entry name" value="Rhodanese/Cell cycle control phosphatase"/>
    <property type="match status" value="1"/>
</dbReference>
<dbReference type="PANTHER" id="PTHR10828:SF38">
    <property type="entry name" value="ARSENICAL-RESISTANCE PROTEIN 2-RELATED"/>
    <property type="match status" value="1"/>
</dbReference>
<dbReference type="EMBL" id="MU151066">
    <property type="protein sequence ID" value="KAF9452935.1"/>
    <property type="molecule type" value="Genomic_DNA"/>
</dbReference>
<dbReference type="GO" id="GO:0004725">
    <property type="term" value="F:protein tyrosine phosphatase activity"/>
    <property type="evidence" value="ECO:0007669"/>
    <property type="project" value="TreeGrafter"/>
</dbReference>
<accession>A0A9P6C8H9</accession>
<dbReference type="GO" id="GO:0005737">
    <property type="term" value="C:cytoplasm"/>
    <property type="evidence" value="ECO:0007669"/>
    <property type="project" value="TreeGrafter"/>
</dbReference>
<dbReference type="SMART" id="SM00450">
    <property type="entry name" value="RHOD"/>
    <property type="match status" value="1"/>
</dbReference>
<dbReference type="PROSITE" id="PS50206">
    <property type="entry name" value="RHODANESE_3"/>
    <property type="match status" value="1"/>
</dbReference>
<dbReference type="PANTHER" id="PTHR10828">
    <property type="entry name" value="M-PHASE INDUCER PHOSPHATASE DUAL SPECIFICITY PHOSPHATASE CDC25"/>
    <property type="match status" value="1"/>
</dbReference>
<dbReference type="OrthoDB" id="102559at2759"/>
<evidence type="ECO:0000313" key="2">
    <source>
        <dbReference type="EMBL" id="KAF9452935.1"/>
    </source>
</evidence>
<dbReference type="Proteomes" id="UP000807342">
    <property type="component" value="Unassembled WGS sequence"/>
</dbReference>
<dbReference type="InterPro" id="IPR001763">
    <property type="entry name" value="Rhodanese-like_dom"/>
</dbReference>
<dbReference type="Pfam" id="PF00581">
    <property type="entry name" value="Rhodanese"/>
    <property type="match status" value="1"/>
</dbReference>
<dbReference type="Gene3D" id="3.40.250.10">
    <property type="entry name" value="Rhodanese-like domain"/>
    <property type="match status" value="1"/>
</dbReference>
<evidence type="ECO:0000259" key="1">
    <source>
        <dbReference type="PROSITE" id="PS50206"/>
    </source>
</evidence>